<reference evidence="2" key="1">
    <citation type="submission" date="2018-12" db="EMBL/GenBank/DDBJ databases">
        <title>Tengunoibacter tsumagoiensis gen. nov., sp. nov., Dictyobacter kobayashii sp. nov., D. alpinus sp. nov., and D. joshuensis sp. nov. and description of Dictyobacteraceae fam. nov. within the order Ktedonobacterales isolated from Tengu-no-mugimeshi.</title>
        <authorList>
            <person name="Wang C.M."/>
            <person name="Zheng Y."/>
            <person name="Sakai Y."/>
            <person name="Toyoda A."/>
            <person name="Minakuchi Y."/>
            <person name="Abe K."/>
            <person name="Yokota A."/>
            <person name="Yabe S."/>
        </authorList>
    </citation>
    <scope>NUCLEOTIDE SEQUENCE [LARGE SCALE GENOMIC DNA]</scope>
    <source>
        <strain evidence="2">Uno3</strain>
    </source>
</reference>
<evidence type="ECO:0000313" key="1">
    <source>
        <dbReference type="EMBL" id="GCE12501.1"/>
    </source>
</evidence>
<keyword evidence="2" id="KW-1185">Reference proteome</keyword>
<organism evidence="1 2">
    <name type="scientific">Tengunoibacter tsumagoiensis</name>
    <dbReference type="NCBI Taxonomy" id="2014871"/>
    <lineage>
        <taxon>Bacteria</taxon>
        <taxon>Bacillati</taxon>
        <taxon>Chloroflexota</taxon>
        <taxon>Ktedonobacteria</taxon>
        <taxon>Ktedonobacterales</taxon>
        <taxon>Dictyobacteraceae</taxon>
        <taxon>Tengunoibacter</taxon>
    </lineage>
</organism>
<gene>
    <name evidence="1" type="ORF">KTT_23600</name>
</gene>
<dbReference type="EMBL" id="BIFR01000001">
    <property type="protein sequence ID" value="GCE12501.1"/>
    <property type="molecule type" value="Genomic_DNA"/>
</dbReference>
<accession>A0A402A0H0</accession>
<sequence>MAGLLIYTAAGDSEGTMGGLVRMGQAGKLEPIIQHALSDAQWCSADPICMEAGLYSGQTDFYNLAACHNCALIPETACEEFNHFLDRALVIGKLENRKLGYFNLG</sequence>
<name>A0A402A0H0_9CHLR</name>
<dbReference type="Proteomes" id="UP000287352">
    <property type="component" value="Unassembled WGS sequence"/>
</dbReference>
<protein>
    <submittedName>
        <fullName evidence="1">Uncharacterized protein</fullName>
    </submittedName>
</protein>
<proteinExistence type="predicted"/>
<dbReference type="AlphaFoldDB" id="A0A402A0H0"/>
<comment type="caution">
    <text evidence="1">The sequence shown here is derived from an EMBL/GenBank/DDBJ whole genome shotgun (WGS) entry which is preliminary data.</text>
</comment>
<evidence type="ECO:0000313" key="2">
    <source>
        <dbReference type="Proteomes" id="UP000287352"/>
    </source>
</evidence>